<gene>
    <name evidence="1" type="ORF">OAN307_c17100</name>
</gene>
<evidence type="ECO:0000313" key="2">
    <source>
        <dbReference type="Proteomes" id="UP000005307"/>
    </source>
</evidence>
<keyword evidence="2" id="KW-1185">Reference proteome</keyword>
<accession>M9R576</accession>
<dbReference type="AlphaFoldDB" id="M9R576"/>
<dbReference type="KEGG" id="oat:OAN307_c17100"/>
<evidence type="ECO:0000313" key="1">
    <source>
        <dbReference type="EMBL" id="AGI67377.1"/>
    </source>
</evidence>
<proteinExistence type="predicted"/>
<name>M9R576_9RHOB</name>
<sequence length="91" mass="9486">MLVSACSAATFVADAPSVRAAQEAPAYFELPARFAIARLVYNQLESVNAAKAVCGCNIADFTGSPARGRVPVARCHCATTLSVRNCAAPKQ</sequence>
<reference evidence="1 2" key="1">
    <citation type="journal article" date="2013" name="PLoS ONE">
        <title>Poles Apart: Arctic and Antarctic Octadecabacter strains Share High Genome Plasticity and a New Type of Xanthorhodopsin.</title>
        <authorList>
            <person name="Vollmers J."/>
            <person name="Voget S."/>
            <person name="Dietrich S."/>
            <person name="Gollnow K."/>
            <person name="Smits M."/>
            <person name="Meyer K."/>
            <person name="Brinkhoff T."/>
            <person name="Simon M."/>
            <person name="Daniel R."/>
        </authorList>
    </citation>
    <scope>NUCLEOTIDE SEQUENCE [LARGE SCALE GENOMIC DNA]</scope>
    <source>
        <strain evidence="1 2">307</strain>
    </source>
</reference>
<dbReference type="Proteomes" id="UP000005307">
    <property type="component" value="Chromosome"/>
</dbReference>
<dbReference type="EMBL" id="CP003740">
    <property type="protein sequence ID" value="AGI67377.1"/>
    <property type="molecule type" value="Genomic_DNA"/>
</dbReference>
<protein>
    <submittedName>
        <fullName evidence="1">Uncharacterized protein</fullName>
    </submittedName>
</protein>
<dbReference type="HOGENOM" id="CLU_2424041_0_0_5"/>
<organism evidence="1 2">
    <name type="scientific">Octadecabacter antarcticus 307</name>
    <dbReference type="NCBI Taxonomy" id="391626"/>
    <lineage>
        <taxon>Bacteria</taxon>
        <taxon>Pseudomonadati</taxon>
        <taxon>Pseudomonadota</taxon>
        <taxon>Alphaproteobacteria</taxon>
        <taxon>Rhodobacterales</taxon>
        <taxon>Roseobacteraceae</taxon>
        <taxon>Octadecabacter</taxon>
    </lineage>
</organism>